<accession>A0A2M7MF46</accession>
<protein>
    <recommendedName>
        <fullName evidence="3">NYN domain-containing protein</fullName>
    </recommendedName>
</protein>
<dbReference type="Proteomes" id="UP000230064">
    <property type="component" value="Unassembled WGS sequence"/>
</dbReference>
<evidence type="ECO:0000313" key="2">
    <source>
        <dbReference type="Proteomes" id="UP000230064"/>
    </source>
</evidence>
<dbReference type="Gene3D" id="3.40.50.1010">
    <property type="entry name" value="5'-nuclease"/>
    <property type="match status" value="1"/>
</dbReference>
<sequence length="91" mass="10707">MIKQFLRRLRRPKAKAVKIIVDGENLLHTLKELKREDIEVSKILASSKEILKKGEEIKEIYFFDTYHEGDLSQGLLRKALKRNTRAKVIMK</sequence>
<evidence type="ECO:0000313" key="1">
    <source>
        <dbReference type="EMBL" id="PIX88083.1"/>
    </source>
</evidence>
<name>A0A2M7MF46_9BACT</name>
<organism evidence="1 2">
    <name type="scientific">Candidatus Nealsonbacteria bacterium CG_4_10_14_3_um_filter_36_16</name>
    <dbReference type="NCBI Taxonomy" id="1974685"/>
    <lineage>
        <taxon>Bacteria</taxon>
        <taxon>Candidatus Nealsoniibacteriota</taxon>
    </lineage>
</organism>
<proteinExistence type="predicted"/>
<reference evidence="2" key="1">
    <citation type="submission" date="2017-09" db="EMBL/GenBank/DDBJ databases">
        <title>Depth-based differentiation of microbial function through sediment-hosted aquifers and enrichment of novel symbionts in the deep terrestrial subsurface.</title>
        <authorList>
            <person name="Probst A.J."/>
            <person name="Ladd B."/>
            <person name="Jarett J.K."/>
            <person name="Geller-Mcgrath D.E."/>
            <person name="Sieber C.M.K."/>
            <person name="Emerson J.B."/>
            <person name="Anantharaman K."/>
            <person name="Thomas B.C."/>
            <person name="Malmstrom R."/>
            <person name="Stieglmeier M."/>
            <person name="Klingl A."/>
            <person name="Woyke T."/>
            <person name="Ryan C.M."/>
            <person name="Banfield J.F."/>
        </authorList>
    </citation>
    <scope>NUCLEOTIDE SEQUENCE [LARGE SCALE GENOMIC DNA]</scope>
</reference>
<dbReference type="AlphaFoldDB" id="A0A2M7MF46"/>
<evidence type="ECO:0008006" key="3">
    <source>
        <dbReference type="Google" id="ProtNLM"/>
    </source>
</evidence>
<dbReference type="EMBL" id="PFJR01000046">
    <property type="protein sequence ID" value="PIX88083.1"/>
    <property type="molecule type" value="Genomic_DNA"/>
</dbReference>
<comment type="caution">
    <text evidence="1">The sequence shown here is derived from an EMBL/GenBank/DDBJ whole genome shotgun (WGS) entry which is preliminary data.</text>
</comment>
<gene>
    <name evidence="1" type="ORF">COZ30_01900</name>
</gene>